<evidence type="ECO:0000256" key="1">
    <source>
        <dbReference type="ARBA" id="ARBA00011073"/>
    </source>
</evidence>
<keyword evidence="4 7" id="KW-0378">Hydrolase</keyword>
<sequence length="383" mass="42327">MDVTGFLQLLQSELSSGGPDIRPYLICFHQPDVYEHCREALRYASIEHPRLGAVREEPLVYGFRCMLLAHPEDRWQAFQGDLRLEEDLQISMHAATNKPVNWQRGIPWGVRKIKAPQAWSSTTGHRIHIGVIDTGVDYRHPDLRHSLLSGINLVQRGLPPNDDNGHGTHIAGTIAASNQMYGIIGVAPRSLIHPVKAFDLNGSAFVSDIIAGIDWCVRNKIHIINMSFGMRSRSKSLLQAVTNATNAGISVVASSGNDAKRKSIDYPARYSQTIAVGATDRSRRIASFSNRGSYVDIYAPGEKIVSSWLKNKYHEMSGTSMATSHVSGAIALLLAIKPGLKPQEIKALLKRTANATRSRNNRRSTQTPGEIDIVRLLREAEKS</sequence>
<dbReference type="EMBL" id="FXAZ01000010">
    <property type="protein sequence ID" value="SMG58695.1"/>
    <property type="molecule type" value="Genomic_DNA"/>
</dbReference>
<keyword evidence="10" id="KW-1185">Reference proteome</keyword>
<comment type="similarity">
    <text evidence="1 7">Belongs to the peptidase S8 family.</text>
</comment>
<reference evidence="9 10" key="1">
    <citation type="submission" date="2017-04" db="EMBL/GenBank/DDBJ databases">
        <authorList>
            <person name="Afonso C.L."/>
            <person name="Miller P.J."/>
            <person name="Scott M.A."/>
            <person name="Spackman E."/>
            <person name="Goraichik I."/>
            <person name="Dimitrov K.M."/>
            <person name="Suarez D.L."/>
            <person name="Swayne D.E."/>
        </authorList>
    </citation>
    <scope>NUCLEOTIDE SEQUENCE [LARGE SCALE GENOMIC DNA]</scope>
    <source>
        <strain evidence="9 10">11</strain>
    </source>
</reference>
<dbReference type="RefSeq" id="WP_085498728.1">
    <property type="nucleotide sequence ID" value="NZ_FXAZ01000010.1"/>
</dbReference>
<dbReference type="PRINTS" id="PR00723">
    <property type="entry name" value="SUBTILISIN"/>
</dbReference>
<evidence type="ECO:0000256" key="4">
    <source>
        <dbReference type="ARBA" id="ARBA00022801"/>
    </source>
</evidence>
<dbReference type="PANTHER" id="PTHR43806">
    <property type="entry name" value="PEPTIDASE S8"/>
    <property type="match status" value="1"/>
</dbReference>
<feature type="active site" description="Charge relay system" evidence="6 7">
    <location>
        <position position="166"/>
    </location>
</feature>
<dbReference type="InterPro" id="IPR034202">
    <property type="entry name" value="Subtilisin_Carlsberg-like"/>
</dbReference>
<evidence type="ECO:0000256" key="3">
    <source>
        <dbReference type="ARBA" id="ARBA00022723"/>
    </source>
</evidence>
<dbReference type="GO" id="GO:0004252">
    <property type="term" value="F:serine-type endopeptidase activity"/>
    <property type="evidence" value="ECO:0007669"/>
    <property type="project" value="UniProtKB-UniRule"/>
</dbReference>
<dbReference type="PANTHER" id="PTHR43806:SF11">
    <property type="entry name" value="CEREVISIN-RELATED"/>
    <property type="match status" value="1"/>
</dbReference>
<dbReference type="SUPFAM" id="SSF52743">
    <property type="entry name" value="Subtilisin-like"/>
    <property type="match status" value="1"/>
</dbReference>
<dbReference type="OrthoDB" id="9798386at2"/>
<accession>A0A1X7LXV7</accession>
<protein>
    <submittedName>
        <fullName evidence="9">Subtilase family protein</fullName>
    </submittedName>
</protein>
<evidence type="ECO:0000313" key="10">
    <source>
        <dbReference type="Proteomes" id="UP000193834"/>
    </source>
</evidence>
<proteinExistence type="inferred from homology"/>
<evidence type="ECO:0000313" key="9">
    <source>
        <dbReference type="EMBL" id="SMG58695.1"/>
    </source>
</evidence>
<dbReference type="InterPro" id="IPR050131">
    <property type="entry name" value="Peptidase_S8_subtilisin-like"/>
</dbReference>
<evidence type="ECO:0000256" key="5">
    <source>
        <dbReference type="ARBA" id="ARBA00022825"/>
    </source>
</evidence>
<dbReference type="Gene3D" id="3.40.50.200">
    <property type="entry name" value="Peptidase S8/S53 domain"/>
    <property type="match status" value="1"/>
</dbReference>
<dbReference type="GO" id="GO:0046872">
    <property type="term" value="F:metal ion binding"/>
    <property type="evidence" value="ECO:0007669"/>
    <property type="project" value="UniProtKB-KW"/>
</dbReference>
<keyword evidence="2 7" id="KW-0645">Protease</keyword>
<feature type="domain" description="Peptidase S8/S53" evidence="8">
    <location>
        <begin position="125"/>
        <end position="358"/>
    </location>
</feature>
<organism evidence="9 10">
    <name type="scientific">Paenibacillus aquistagni</name>
    <dbReference type="NCBI Taxonomy" id="1852522"/>
    <lineage>
        <taxon>Bacteria</taxon>
        <taxon>Bacillati</taxon>
        <taxon>Bacillota</taxon>
        <taxon>Bacilli</taxon>
        <taxon>Bacillales</taxon>
        <taxon>Paenibacillaceae</taxon>
        <taxon>Paenibacillus</taxon>
    </lineage>
</organism>
<dbReference type="InterPro" id="IPR036852">
    <property type="entry name" value="Peptidase_S8/S53_dom_sf"/>
</dbReference>
<dbReference type="InterPro" id="IPR022398">
    <property type="entry name" value="Peptidase_S8_His-AS"/>
</dbReference>
<dbReference type="CDD" id="cd07477">
    <property type="entry name" value="Peptidases_S8_Subtilisin_subset"/>
    <property type="match status" value="1"/>
</dbReference>
<dbReference type="Pfam" id="PF00082">
    <property type="entry name" value="Peptidase_S8"/>
    <property type="match status" value="1"/>
</dbReference>
<keyword evidence="5 7" id="KW-0720">Serine protease</keyword>
<dbReference type="InterPro" id="IPR015500">
    <property type="entry name" value="Peptidase_S8_subtilisin-rel"/>
</dbReference>
<gene>
    <name evidence="9" type="ORF">SAMN06295960_4773</name>
</gene>
<dbReference type="PROSITE" id="PS51892">
    <property type="entry name" value="SUBTILASE"/>
    <property type="match status" value="1"/>
</dbReference>
<dbReference type="AlphaFoldDB" id="A0A1X7LXV7"/>
<dbReference type="PROSITE" id="PS00136">
    <property type="entry name" value="SUBTILASE_ASP"/>
    <property type="match status" value="1"/>
</dbReference>
<dbReference type="Proteomes" id="UP000193834">
    <property type="component" value="Unassembled WGS sequence"/>
</dbReference>
<dbReference type="PROSITE" id="PS00137">
    <property type="entry name" value="SUBTILASE_HIS"/>
    <property type="match status" value="1"/>
</dbReference>
<dbReference type="STRING" id="1852522.SAMN06295960_4773"/>
<dbReference type="InterPro" id="IPR023827">
    <property type="entry name" value="Peptidase_S8_Asp-AS"/>
</dbReference>
<name>A0A1X7LXV7_9BACL</name>
<evidence type="ECO:0000256" key="2">
    <source>
        <dbReference type="ARBA" id="ARBA00022670"/>
    </source>
</evidence>
<dbReference type="InterPro" id="IPR000209">
    <property type="entry name" value="Peptidase_S8/S53_dom"/>
</dbReference>
<dbReference type="GO" id="GO:0006508">
    <property type="term" value="P:proteolysis"/>
    <property type="evidence" value="ECO:0007669"/>
    <property type="project" value="UniProtKB-KW"/>
</dbReference>
<evidence type="ECO:0000256" key="7">
    <source>
        <dbReference type="PROSITE-ProRule" id="PRU01240"/>
    </source>
</evidence>
<evidence type="ECO:0000259" key="8">
    <source>
        <dbReference type="Pfam" id="PF00082"/>
    </source>
</evidence>
<feature type="active site" description="Charge relay system" evidence="6 7">
    <location>
        <position position="320"/>
    </location>
</feature>
<keyword evidence="3" id="KW-0479">Metal-binding</keyword>
<evidence type="ECO:0000256" key="6">
    <source>
        <dbReference type="PIRSR" id="PIRSR615500-1"/>
    </source>
</evidence>
<feature type="active site" description="Charge relay system" evidence="6 7">
    <location>
        <position position="133"/>
    </location>
</feature>